<protein>
    <submittedName>
        <fullName evidence="5">HK97 family phage prohead protease</fullName>
    </submittedName>
</protein>
<evidence type="ECO:0000259" key="4">
    <source>
        <dbReference type="Pfam" id="PF04586"/>
    </source>
</evidence>
<dbReference type="EMBL" id="JAMXQS010000001">
    <property type="protein sequence ID" value="MCO6048633.1"/>
    <property type="molecule type" value="Genomic_DNA"/>
</dbReference>
<dbReference type="NCBIfam" id="TIGR01543">
    <property type="entry name" value="proheadase_HK97"/>
    <property type="match status" value="1"/>
</dbReference>
<evidence type="ECO:0000256" key="3">
    <source>
        <dbReference type="ARBA" id="ARBA00022801"/>
    </source>
</evidence>
<keyword evidence="2 5" id="KW-0645">Protease</keyword>
<keyword evidence="1" id="KW-1188">Viral release from host cell</keyword>
<evidence type="ECO:0000313" key="5">
    <source>
        <dbReference type="EMBL" id="MCO6048633.1"/>
    </source>
</evidence>
<dbReference type="InterPro" id="IPR006433">
    <property type="entry name" value="Prohead_protease"/>
</dbReference>
<evidence type="ECO:0000256" key="1">
    <source>
        <dbReference type="ARBA" id="ARBA00022612"/>
    </source>
</evidence>
<dbReference type="Pfam" id="PF04586">
    <property type="entry name" value="Peptidase_S78"/>
    <property type="match status" value="1"/>
</dbReference>
<dbReference type="GO" id="GO:0006508">
    <property type="term" value="P:proteolysis"/>
    <property type="evidence" value="ECO:0007669"/>
    <property type="project" value="UniProtKB-KW"/>
</dbReference>
<keyword evidence="3" id="KW-0378">Hydrolase</keyword>
<dbReference type="GO" id="GO:0008233">
    <property type="term" value="F:peptidase activity"/>
    <property type="evidence" value="ECO:0007669"/>
    <property type="project" value="UniProtKB-KW"/>
</dbReference>
<organism evidence="5 6">
    <name type="scientific">Mesorhizobium liriopis</name>
    <dbReference type="NCBI Taxonomy" id="2953882"/>
    <lineage>
        <taxon>Bacteria</taxon>
        <taxon>Pseudomonadati</taxon>
        <taxon>Pseudomonadota</taxon>
        <taxon>Alphaproteobacteria</taxon>
        <taxon>Hyphomicrobiales</taxon>
        <taxon>Phyllobacteriaceae</taxon>
        <taxon>Mesorhizobium</taxon>
    </lineage>
</organism>
<dbReference type="Proteomes" id="UP001205906">
    <property type="component" value="Unassembled WGS sequence"/>
</dbReference>
<gene>
    <name evidence="5" type="ORF">NGM99_02365</name>
</gene>
<proteinExistence type="predicted"/>
<keyword evidence="6" id="KW-1185">Reference proteome</keyword>
<reference evidence="5 6" key="1">
    <citation type="submission" date="2022-06" db="EMBL/GenBank/DDBJ databases">
        <title>Mesorhizobium sp. strain RP14 Genome sequencing and assembly.</title>
        <authorList>
            <person name="Kim I."/>
        </authorList>
    </citation>
    <scope>NUCLEOTIDE SEQUENCE [LARGE SCALE GENOMIC DNA]</scope>
    <source>
        <strain evidence="6">RP14(2022)</strain>
    </source>
</reference>
<evidence type="ECO:0000256" key="2">
    <source>
        <dbReference type="ARBA" id="ARBA00022670"/>
    </source>
</evidence>
<evidence type="ECO:0000313" key="6">
    <source>
        <dbReference type="Proteomes" id="UP001205906"/>
    </source>
</evidence>
<dbReference type="SUPFAM" id="SSF50789">
    <property type="entry name" value="Herpes virus serine proteinase, assemblin"/>
    <property type="match status" value="1"/>
</dbReference>
<name>A0ABT1C1D0_9HYPH</name>
<sequence>MSRESVKPDGVFEGYASLFGVADLGRDVVERGAFNRSLERRGVKGVRMLFQHDPNQPIGAWLSIAEDRRGLLVRGRLATDVSKAREVLSLMEAGAIDGLSIGFKTLRARTDKASGTRRIVEADLWEISVVTFPMLPGARVESLKAEQRHGRSLAGLIRQASEIFNVRG</sequence>
<accession>A0ABT1C1D0</accession>
<comment type="caution">
    <text evidence="5">The sequence shown here is derived from an EMBL/GenBank/DDBJ whole genome shotgun (WGS) entry which is preliminary data.</text>
</comment>
<feature type="domain" description="Prohead serine protease" evidence="4">
    <location>
        <begin position="11"/>
        <end position="144"/>
    </location>
</feature>
<dbReference type="InterPro" id="IPR054613">
    <property type="entry name" value="Peptidase_S78_dom"/>
</dbReference>